<proteinExistence type="predicted"/>
<accession>A0A8I1M8K0</accession>
<gene>
    <name evidence="1" type="ORF">JF547_12945</name>
</gene>
<protein>
    <submittedName>
        <fullName evidence="1">Uncharacterized protein</fullName>
    </submittedName>
</protein>
<dbReference type="AlphaFoldDB" id="A0A8I1M8K0"/>
<dbReference type="RefSeq" id="WP_147250622.1">
    <property type="nucleotide sequence ID" value="NZ_JAEKJW010000002.1"/>
</dbReference>
<comment type="caution">
    <text evidence="1">The sequence shown here is derived from an EMBL/GenBank/DDBJ whole genome shotgun (WGS) entry which is preliminary data.</text>
</comment>
<dbReference type="Proteomes" id="UP000664405">
    <property type="component" value="Unassembled WGS sequence"/>
</dbReference>
<reference evidence="1" key="1">
    <citation type="submission" date="2020-12" db="EMBL/GenBank/DDBJ databases">
        <title>Oil enriched cultivation method for isolating marine PHA-producing bacteria.</title>
        <authorList>
            <person name="Zheng W."/>
            <person name="Yu S."/>
            <person name="Huang Y."/>
        </authorList>
    </citation>
    <scope>NUCLEOTIDE SEQUENCE</scope>
    <source>
        <strain evidence="1">SY-2-3</strain>
    </source>
</reference>
<evidence type="ECO:0000313" key="2">
    <source>
        <dbReference type="Proteomes" id="UP000664405"/>
    </source>
</evidence>
<sequence length="76" mass="8849">MLEYAGIYRHFTFGRHYGGAQRGDGLYNWLGFTLYLVENSGNYGRSGHQLTVLSHMADLPDIRFRNFRTTIREYVA</sequence>
<name>A0A8I1M8K0_9PROT</name>
<evidence type="ECO:0000313" key="1">
    <source>
        <dbReference type="EMBL" id="MBN8197368.1"/>
    </source>
</evidence>
<organism evidence="1 2">
    <name type="scientific">Thalassospira povalilytica</name>
    <dbReference type="NCBI Taxonomy" id="732237"/>
    <lineage>
        <taxon>Bacteria</taxon>
        <taxon>Pseudomonadati</taxon>
        <taxon>Pseudomonadota</taxon>
        <taxon>Alphaproteobacteria</taxon>
        <taxon>Rhodospirillales</taxon>
        <taxon>Thalassospiraceae</taxon>
        <taxon>Thalassospira</taxon>
    </lineage>
</organism>
<dbReference type="EMBL" id="JAEKJW010000002">
    <property type="protein sequence ID" value="MBN8197368.1"/>
    <property type="molecule type" value="Genomic_DNA"/>
</dbReference>